<dbReference type="EMBL" id="CP000474">
    <property type="protein sequence ID" value="ABM08031.1"/>
    <property type="molecule type" value="Genomic_DNA"/>
</dbReference>
<dbReference type="AlphaFoldDB" id="A1R821"/>
<name>A1R821_PAEAT</name>
<dbReference type="Proteomes" id="UP000000637">
    <property type="component" value="Chromosome"/>
</dbReference>
<keyword evidence="3" id="KW-1185">Reference proteome</keyword>
<reference evidence="2 3" key="1">
    <citation type="journal article" date="2006" name="PLoS Genet.">
        <title>Secrets of soil survival revealed by the genome sequence of Arthrobacter aurescens TC1.</title>
        <authorList>
            <person name="Mongodin E.F."/>
            <person name="Shapir N."/>
            <person name="Daugherty S.C."/>
            <person name="DeBoy R.T."/>
            <person name="Emerson J.B."/>
            <person name="Shvartzbeyn A."/>
            <person name="Radune D."/>
            <person name="Vamathevan J."/>
            <person name="Riggs F."/>
            <person name="Grinberg V."/>
            <person name="Khouri H."/>
            <person name="Wackett L.P."/>
            <person name="Nelson K.E."/>
            <person name="Sadowsky M.J."/>
        </authorList>
    </citation>
    <scope>NUCLEOTIDE SEQUENCE [LARGE SCALE GENOMIC DNA]</scope>
    <source>
        <strain evidence="2 3">TC1</strain>
    </source>
</reference>
<feature type="compositionally biased region" description="Low complexity" evidence="1">
    <location>
        <begin position="57"/>
        <end position="82"/>
    </location>
</feature>
<keyword evidence="2" id="KW-0449">Lipoprotein</keyword>
<evidence type="ECO:0000256" key="1">
    <source>
        <dbReference type="SAM" id="MobiDB-lite"/>
    </source>
</evidence>
<evidence type="ECO:0000313" key="2">
    <source>
        <dbReference type="EMBL" id="ABM08031.1"/>
    </source>
</evidence>
<feature type="region of interest" description="Disordered" evidence="1">
    <location>
        <begin position="55"/>
        <end position="101"/>
    </location>
</feature>
<sequence>MYHHFVAVSIPDSRANSLTGMRVLTTMEVEVIMRTLYPAAAAMLLLIAGCSSPPTPSTTATPVPSVSATPSASATPSSSATPAPEPTEPGNGSGQGAGAPDDSGRFSYLCSSLNEAVPDVTYTSLAEVWASTGYVRMDSCTASYEGPAPFEPTEDEARIISLAEPGVTPSEGLDAYLTALALCTRVSDEAASELFGRSSRQMLRAASELCPRAPQGRIIELWASGERAGDGESSVTSEGLVPGKFHLRKTPPEGCTWSVSASDGSTKANGGAAEGQSGIILEEKDVLASDKCGIWEKIE</sequence>
<gene>
    <name evidence="2" type="ordered locus">AAur_2667</name>
</gene>
<organism evidence="2 3">
    <name type="scientific">Paenarthrobacter aurescens (strain TC1)</name>
    <dbReference type="NCBI Taxonomy" id="290340"/>
    <lineage>
        <taxon>Bacteria</taxon>
        <taxon>Bacillati</taxon>
        <taxon>Actinomycetota</taxon>
        <taxon>Actinomycetes</taxon>
        <taxon>Micrococcales</taxon>
        <taxon>Micrococcaceae</taxon>
        <taxon>Paenarthrobacter</taxon>
    </lineage>
</organism>
<dbReference type="STRING" id="290340.AAur_2667"/>
<dbReference type="HOGENOM" id="CLU_929536_0_0_11"/>
<dbReference type="OrthoDB" id="166978at2"/>
<evidence type="ECO:0000313" key="3">
    <source>
        <dbReference type="Proteomes" id="UP000000637"/>
    </source>
</evidence>
<protein>
    <submittedName>
        <fullName evidence="2">Lipoprotein</fullName>
    </submittedName>
</protein>
<dbReference type="KEGG" id="aau:AAur_2667"/>
<accession>A1R821</accession>
<proteinExistence type="predicted"/>